<dbReference type="STRING" id="574566.I0YPN7"/>
<comment type="similarity">
    <text evidence="3">Belongs to the group II decarboxylase family.</text>
</comment>
<name>I0YPN7_COCSC</name>
<dbReference type="GO" id="GO:0016740">
    <property type="term" value="F:transferase activity"/>
    <property type="evidence" value="ECO:0007669"/>
    <property type="project" value="UniProtKB-KW"/>
</dbReference>
<dbReference type="InterPro" id="IPR017853">
    <property type="entry name" value="GH"/>
</dbReference>
<dbReference type="InterPro" id="IPR002129">
    <property type="entry name" value="PyrdxlP-dep_de-COase"/>
</dbReference>
<proteinExistence type="inferred from homology"/>
<keyword evidence="7" id="KW-0456">Lyase</keyword>
<dbReference type="GO" id="GO:0004553">
    <property type="term" value="F:hydrolase activity, hydrolyzing O-glycosyl compounds"/>
    <property type="evidence" value="ECO:0007669"/>
    <property type="project" value="InterPro"/>
</dbReference>
<dbReference type="AlphaFoldDB" id="I0YPN7"/>
<sequence>MQVALKYSTRTSHPLFFNQLYGGPEPVGIAGEWLAVATNTNAHTFEVAPVFTLAETEVLAKMARVVGGAYAEANDGLFVPGGSIANLYGMHLARNRADPGFKSRGAVGGPRLVAFTSKHAHYSYLKAASMTGLGSDNLIVVPCDENGGMISSELEAAIVAAKAKGGVPFFVGTTAGTTVLGAFDPLPAIAEICQRHELWHHVDGTWGAAALLSRTHRHLMAGCERSDSLSWNPHKMMAYGDSGYEARLDHAMQMAQYLEGKILGDVDAFVLVHPRSFTNVCFYWIPPSLRPLNLKTASKSELDELGKVAPKLKHHMQKNGDAMIGFQPLGPWPNFFRIVFASAWSLAEKDLDALLDRMDALGRNLYSSESKRLAGKTQLLQSYKSKYKFFLRGCLAQLEAPAPSVEAPFPALQADAPAVLEASPPVATIEAQAPIEAQAAAGRKSLALSTGPGPKGPTLIDEQGNEIILKGLSVFGFNSVWTMIGNLTGGSDAISRDLGHVMYRMKMLGFNAIRLPFTFAALAKEPVDYTGKCKPVSAAEVEATLVPPTVPSGLKASGLTDLPQAPPALPEDTCNAYLPNDSTFHRYLWVIRYFASQGFYVVVDYQSMKGGPEDNIFDKEAWMAQWVDLVSQLVQYAPETNGRLLLDLINEPDGFGMTWEAQADKPSLGSYYLDLGDKLNAVCPSCIFLLEGTGQSKFLGVDWGTGFATDSNVIQTVGISDPNGFFQALVQKPWVDQVALAPHLYCPVAAGRPRLFSDGPTMWNALTTMVGYLNSEGYCYNNNCHRFPIVLSEFGSALNERTELDCFTSLTNYMTSTGLANDGRHSPIQSWFYWAWNAETAITGGLVGDDLVSILWNKIAALTGGTTQWPFGLGLRPWYLQGFEEVNGTSAVPNSDIPSWVVTEAQAAQHRGQAVDVNDRFTIPVSGAVSGANPLTSGQQTGEGAGSGSNAAAGGGSSGSRHLSSGAIAGITIGTLVGVAGIAAAAVFAARKVAASKAQPENMSTFNQAFNSAA</sequence>
<evidence type="ECO:0000256" key="2">
    <source>
        <dbReference type="ARBA" id="ARBA00005641"/>
    </source>
</evidence>
<dbReference type="Gene3D" id="3.40.640.10">
    <property type="entry name" value="Type I PLP-dependent aspartate aminotransferase-like (Major domain)"/>
    <property type="match status" value="1"/>
</dbReference>
<evidence type="ECO:0000256" key="6">
    <source>
        <dbReference type="ARBA" id="ARBA00022898"/>
    </source>
</evidence>
<dbReference type="SUPFAM" id="SSF51445">
    <property type="entry name" value="(Trans)glycosidases"/>
    <property type="match status" value="1"/>
</dbReference>
<dbReference type="Gene3D" id="3.20.20.80">
    <property type="entry name" value="Glycosidases"/>
    <property type="match status" value="1"/>
</dbReference>
<feature type="modified residue" description="N6-(pyridoxal phosphate)lysine" evidence="9">
    <location>
        <position position="235"/>
    </location>
</feature>
<dbReference type="SUPFAM" id="SSF53383">
    <property type="entry name" value="PLP-dependent transferases"/>
    <property type="match status" value="1"/>
</dbReference>
<keyword evidence="8" id="KW-0326">Glycosidase</keyword>
<dbReference type="GO" id="GO:0019752">
    <property type="term" value="P:carboxylic acid metabolic process"/>
    <property type="evidence" value="ECO:0007669"/>
    <property type="project" value="InterPro"/>
</dbReference>
<dbReference type="InterPro" id="IPR001547">
    <property type="entry name" value="Glyco_hydro_5"/>
</dbReference>
<evidence type="ECO:0000313" key="13">
    <source>
        <dbReference type="EMBL" id="EIE20356.1"/>
    </source>
</evidence>
<evidence type="ECO:0000256" key="4">
    <source>
        <dbReference type="ARBA" id="ARBA00022793"/>
    </source>
</evidence>
<evidence type="ECO:0000256" key="1">
    <source>
        <dbReference type="ARBA" id="ARBA00001933"/>
    </source>
</evidence>
<dbReference type="Pfam" id="PF00150">
    <property type="entry name" value="Cellulase"/>
    <property type="match status" value="1"/>
</dbReference>
<evidence type="ECO:0000256" key="8">
    <source>
        <dbReference type="ARBA" id="ARBA00023295"/>
    </source>
</evidence>
<keyword evidence="11" id="KW-0812">Transmembrane</keyword>
<keyword evidence="5" id="KW-0378">Hydrolase</keyword>
<keyword evidence="6 9" id="KW-0663">Pyridoxal phosphate</keyword>
<comment type="similarity">
    <text evidence="2">Belongs to the glycosyl hydrolase 5 (cellulase A) family.</text>
</comment>
<evidence type="ECO:0000313" key="14">
    <source>
        <dbReference type="Proteomes" id="UP000007264"/>
    </source>
</evidence>
<feature type="region of interest" description="Disordered" evidence="10">
    <location>
        <begin position="931"/>
        <end position="959"/>
    </location>
</feature>
<feature type="domain" description="Glycoside hydrolase family 5" evidence="12">
    <location>
        <begin position="576"/>
        <end position="838"/>
    </location>
</feature>
<dbReference type="PANTHER" id="PTHR45677:SF8">
    <property type="entry name" value="CYSTEINE SULFINIC ACID DECARBOXYLASE"/>
    <property type="match status" value="1"/>
</dbReference>
<feature type="compositionally biased region" description="Gly residues" evidence="10">
    <location>
        <begin position="941"/>
        <end position="958"/>
    </location>
</feature>
<dbReference type="RefSeq" id="XP_005644900.1">
    <property type="nucleotide sequence ID" value="XM_005644843.1"/>
</dbReference>
<keyword evidence="11" id="KW-1133">Transmembrane helix</keyword>
<comment type="caution">
    <text evidence="13">The sequence shown here is derived from an EMBL/GenBank/DDBJ whole genome shotgun (WGS) entry which is preliminary data.</text>
</comment>
<dbReference type="KEGG" id="csl:COCSUDRAFT_48485"/>
<evidence type="ECO:0000256" key="9">
    <source>
        <dbReference type="PIRSR" id="PIRSR602129-50"/>
    </source>
</evidence>
<evidence type="ECO:0000259" key="12">
    <source>
        <dbReference type="Pfam" id="PF00150"/>
    </source>
</evidence>
<dbReference type="OrthoDB" id="442731at2759"/>
<dbReference type="Proteomes" id="UP000007264">
    <property type="component" value="Unassembled WGS sequence"/>
</dbReference>
<evidence type="ECO:0000256" key="10">
    <source>
        <dbReference type="SAM" id="MobiDB-lite"/>
    </source>
</evidence>
<keyword evidence="13" id="KW-0808">Transferase</keyword>
<evidence type="ECO:0000256" key="7">
    <source>
        <dbReference type="ARBA" id="ARBA00023239"/>
    </source>
</evidence>
<dbReference type="GO" id="GO:0030170">
    <property type="term" value="F:pyridoxal phosphate binding"/>
    <property type="evidence" value="ECO:0007669"/>
    <property type="project" value="InterPro"/>
</dbReference>
<comment type="cofactor">
    <cofactor evidence="1 9">
        <name>pyridoxal 5'-phosphate</name>
        <dbReference type="ChEBI" id="CHEBI:597326"/>
    </cofactor>
</comment>
<evidence type="ECO:0000256" key="11">
    <source>
        <dbReference type="SAM" id="Phobius"/>
    </source>
</evidence>
<evidence type="ECO:0000256" key="5">
    <source>
        <dbReference type="ARBA" id="ARBA00022801"/>
    </source>
</evidence>
<dbReference type="EMBL" id="AGSI01000015">
    <property type="protein sequence ID" value="EIE20356.1"/>
    <property type="molecule type" value="Genomic_DNA"/>
</dbReference>
<gene>
    <name evidence="13" type="ORF">COCSUDRAFT_48485</name>
</gene>
<dbReference type="Pfam" id="PF00282">
    <property type="entry name" value="Pyridoxal_deC"/>
    <property type="match status" value="1"/>
</dbReference>
<feature type="transmembrane region" description="Helical" evidence="11">
    <location>
        <begin position="967"/>
        <end position="990"/>
    </location>
</feature>
<dbReference type="GO" id="GO:0016831">
    <property type="term" value="F:carboxy-lyase activity"/>
    <property type="evidence" value="ECO:0007669"/>
    <property type="project" value="UniProtKB-KW"/>
</dbReference>
<dbReference type="InterPro" id="IPR015424">
    <property type="entry name" value="PyrdxlP-dep_Trfase"/>
</dbReference>
<dbReference type="eggNOG" id="KOG0629">
    <property type="taxonomic scope" value="Eukaryota"/>
</dbReference>
<dbReference type="GO" id="GO:0005737">
    <property type="term" value="C:cytoplasm"/>
    <property type="evidence" value="ECO:0007669"/>
    <property type="project" value="TreeGrafter"/>
</dbReference>
<reference evidence="13 14" key="1">
    <citation type="journal article" date="2012" name="Genome Biol.">
        <title>The genome of the polar eukaryotic microalga coccomyxa subellipsoidea reveals traits of cold adaptation.</title>
        <authorList>
            <person name="Blanc G."/>
            <person name="Agarkova I."/>
            <person name="Grimwood J."/>
            <person name="Kuo A."/>
            <person name="Brueggeman A."/>
            <person name="Dunigan D."/>
            <person name="Gurnon J."/>
            <person name="Ladunga I."/>
            <person name="Lindquist E."/>
            <person name="Lucas S."/>
            <person name="Pangilinan J."/>
            <person name="Proschold T."/>
            <person name="Salamov A."/>
            <person name="Schmutz J."/>
            <person name="Weeks D."/>
            <person name="Yamada T."/>
            <person name="Claverie J.M."/>
            <person name="Grigoriev I."/>
            <person name="Van Etten J."/>
            <person name="Lomsadze A."/>
            <person name="Borodovsky M."/>
        </authorList>
    </citation>
    <scope>NUCLEOTIDE SEQUENCE [LARGE SCALE GENOMIC DNA]</scope>
    <source>
        <strain evidence="13 14">C-169</strain>
    </source>
</reference>
<dbReference type="PANTHER" id="PTHR45677">
    <property type="entry name" value="GLUTAMATE DECARBOXYLASE-RELATED"/>
    <property type="match status" value="1"/>
</dbReference>
<dbReference type="Gene3D" id="3.90.1150.170">
    <property type="match status" value="2"/>
</dbReference>
<keyword evidence="14" id="KW-1185">Reference proteome</keyword>
<protein>
    <submittedName>
        <fullName evidence="13">PLP-dependent transferase</fullName>
    </submittedName>
</protein>
<keyword evidence="4" id="KW-0210">Decarboxylase</keyword>
<accession>I0YPN7</accession>
<dbReference type="GO" id="GO:0000272">
    <property type="term" value="P:polysaccharide catabolic process"/>
    <property type="evidence" value="ECO:0007669"/>
    <property type="project" value="InterPro"/>
</dbReference>
<dbReference type="GeneID" id="17038332"/>
<organism evidence="13 14">
    <name type="scientific">Coccomyxa subellipsoidea (strain C-169)</name>
    <name type="common">Green microalga</name>
    <dbReference type="NCBI Taxonomy" id="574566"/>
    <lineage>
        <taxon>Eukaryota</taxon>
        <taxon>Viridiplantae</taxon>
        <taxon>Chlorophyta</taxon>
        <taxon>core chlorophytes</taxon>
        <taxon>Trebouxiophyceae</taxon>
        <taxon>Trebouxiophyceae incertae sedis</taxon>
        <taxon>Coccomyxaceae</taxon>
        <taxon>Coccomyxa</taxon>
        <taxon>Coccomyxa subellipsoidea</taxon>
    </lineage>
</organism>
<dbReference type="InterPro" id="IPR015421">
    <property type="entry name" value="PyrdxlP-dep_Trfase_major"/>
</dbReference>
<evidence type="ECO:0000256" key="3">
    <source>
        <dbReference type="ARBA" id="ARBA00009533"/>
    </source>
</evidence>
<keyword evidence="11" id="KW-0472">Membrane</keyword>